<evidence type="ECO:0000256" key="1">
    <source>
        <dbReference type="ARBA" id="ARBA00005254"/>
    </source>
</evidence>
<evidence type="ECO:0000313" key="3">
    <source>
        <dbReference type="Proteomes" id="UP001596976"/>
    </source>
</evidence>
<dbReference type="PANTHER" id="PTHR43459:SF1">
    <property type="entry name" value="EG:BACN32G11.4 PROTEIN"/>
    <property type="match status" value="1"/>
</dbReference>
<dbReference type="InterPro" id="IPR029045">
    <property type="entry name" value="ClpP/crotonase-like_dom_sf"/>
</dbReference>
<comment type="caution">
    <text evidence="2">The sequence shown here is derived from an EMBL/GenBank/DDBJ whole genome shotgun (WGS) entry which is preliminary data.</text>
</comment>
<organism evidence="2 3">
    <name type="scientific">Savagea faecisuis</name>
    <dbReference type="NCBI Taxonomy" id="1274803"/>
    <lineage>
        <taxon>Bacteria</taxon>
        <taxon>Bacillati</taxon>
        <taxon>Bacillota</taxon>
        <taxon>Bacilli</taxon>
        <taxon>Bacillales</taxon>
        <taxon>Caryophanaceae</taxon>
        <taxon>Savagea</taxon>
    </lineage>
</organism>
<keyword evidence="3" id="KW-1185">Reference proteome</keyword>
<dbReference type="Pfam" id="PF00378">
    <property type="entry name" value="ECH_1"/>
    <property type="match status" value="1"/>
</dbReference>
<dbReference type="RefSeq" id="WP_381012362.1">
    <property type="nucleotide sequence ID" value="NZ_JBHTJF010000030.1"/>
</dbReference>
<dbReference type="SUPFAM" id="SSF52096">
    <property type="entry name" value="ClpP/crotonase"/>
    <property type="match status" value="1"/>
</dbReference>
<accession>A0ABW3GYF1</accession>
<dbReference type="NCBIfam" id="NF005804">
    <property type="entry name" value="PRK07659.1"/>
    <property type="match status" value="1"/>
</dbReference>
<name>A0ABW3GYF1_9BACL</name>
<gene>
    <name evidence="2" type="ORF">ACFQ0V_08790</name>
</gene>
<dbReference type="GO" id="GO:0004300">
    <property type="term" value="F:enoyl-CoA hydratase activity"/>
    <property type="evidence" value="ECO:0007669"/>
    <property type="project" value="UniProtKB-EC"/>
</dbReference>
<dbReference type="PANTHER" id="PTHR43459">
    <property type="entry name" value="ENOYL-COA HYDRATASE"/>
    <property type="match status" value="1"/>
</dbReference>
<reference evidence="3" key="1">
    <citation type="journal article" date="2019" name="Int. J. Syst. Evol. Microbiol.">
        <title>The Global Catalogue of Microorganisms (GCM) 10K type strain sequencing project: providing services to taxonomists for standard genome sequencing and annotation.</title>
        <authorList>
            <consortium name="The Broad Institute Genomics Platform"/>
            <consortium name="The Broad Institute Genome Sequencing Center for Infectious Disease"/>
            <person name="Wu L."/>
            <person name="Ma J."/>
        </authorList>
    </citation>
    <scope>NUCLEOTIDE SEQUENCE [LARGE SCALE GENOMIC DNA]</scope>
    <source>
        <strain evidence="3">CCUG 63563</strain>
    </source>
</reference>
<proteinExistence type="inferred from homology"/>
<keyword evidence="2" id="KW-0456">Lyase</keyword>
<dbReference type="InterPro" id="IPR001753">
    <property type="entry name" value="Enoyl-CoA_hydra/iso"/>
</dbReference>
<evidence type="ECO:0000313" key="2">
    <source>
        <dbReference type="EMBL" id="MFD0943842.1"/>
    </source>
</evidence>
<dbReference type="Gene3D" id="1.10.12.10">
    <property type="entry name" value="Lyase 2-enoyl-coa Hydratase, Chain A, domain 2"/>
    <property type="match status" value="1"/>
</dbReference>
<comment type="similarity">
    <text evidence="1">Belongs to the enoyl-CoA hydratase/isomerase family.</text>
</comment>
<sequence length="258" mass="29046">MEKVVHVQYEGNIATVTMSRPEAMNAVNIKMMEELELTFRELKEREDIQIVILKGEGRAFSAGGDIKQMLSNELTDRMDDVMDIVSNMAMHMYQLPQIMISHVQGAAAGIGLSIALSSDYIVAERASKIAMNFIGIGLVPDGGGHFFLKERLGAERAKQLIWQGKVMEAEEAYRLGLVDEIVENGDTASFETFIKKLQQAPLKSMQETKYILRSSNYEQLAQMLQKEKAGQLKMKDTEDYREGIKAFVEKRAPQFKGK</sequence>
<dbReference type="Gene3D" id="3.90.226.10">
    <property type="entry name" value="2-enoyl-CoA Hydratase, Chain A, domain 1"/>
    <property type="match status" value="1"/>
</dbReference>
<dbReference type="CDD" id="cd06558">
    <property type="entry name" value="crotonase-like"/>
    <property type="match status" value="1"/>
</dbReference>
<dbReference type="InterPro" id="IPR014748">
    <property type="entry name" value="Enoyl-CoA_hydra_C"/>
</dbReference>
<dbReference type="Proteomes" id="UP001596976">
    <property type="component" value="Unassembled WGS sequence"/>
</dbReference>
<dbReference type="EMBL" id="JBHTJF010000030">
    <property type="protein sequence ID" value="MFD0943842.1"/>
    <property type="molecule type" value="Genomic_DNA"/>
</dbReference>
<protein>
    <submittedName>
        <fullName evidence="2">Enoyl-CoA hydratase</fullName>
        <ecNumber evidence="2">4.2.1.17</ecNumber>
    </submittedName>
</protein>
<dbReference type="EC" id="4.2.1.17" evidence="2"/>